<gene>
    <name evidence="6" type="ORF">DFR74_104495</name>
</gene>
<proteinExistence type="inferred from homology"/>
<keyword evidence="3 4" id="KW-0378">Hydrolase</keyword>
<dbReference type="InterPro" id="IPR000086">
    <property type="entry name" value="NUDIX_hydrolase_dom"/>
</dbReference>
<evidence type="ECO:0000256" key="1">
    <source>
        <dbReference type="ARBA" id="ARBA00001946"/>
    </source>
</evidence>
<dbReference type="InterPro" id="IPR015797">
    <property type="entry name" value="NUDIX_hydrolase-like_dom_sf"/>
</dbReference>
<dbReference type="PANTHER" id="PTHR43046">
    <property type="entry name" value="GDP-MANNOSE MANNOSYL HYDROLASE"/>
    <property type="match status" value="1"/>
</dbReference>
<reference evidence="6 7" key="1">
    <citation type="submission" date="2018-06" db="EMBL/GenBank/DDBJ databases">
        <title>Genomic Encyclopedia of Type Strains, Phase IV (KMG-IV): sequencing the most valuable type-strain genomes for metagenomic binning, comparative biology and taxonomic classification.</title>
        <authorList>
            <person name="Goeker M."/>
        </authorList>
    </citation>
    <scope>NUCLEOTIDE SEQUENCE [LARGE SCALE GENOMIC DNA]</scope>
    <source>
        <strain evidence="6 7">DSM 44599</strain>
    </source>
</reference>
<name>A0A366DNY8_9NOCA</name>
<protein>
    <submittedName>
        <fullName evidence="6">ADP-ribose pyrophosphatase YjhB (NUDIX family)</fullName>
    </submittedName>
</protein>
<organism evidence="6 7">
    <name type="scientific">Nocardia puris</name>
    <dbReference type="NCBI Taxonomy" id="208602"/>
    <lineage>
        <taxon>Bacteria</taxon>
        <taxon>Bacillati</taxon>
        <taxon>Actinomycetota</taxon>
        <taxon>Actinomycetes</taxon>
        <taxon>Mycobacteriales</taxon>
        <taxon>Nocardiaceae</taxon>
        <taxon>Nocardia</taxon>
    </lineage>
</organism>
<dbReference type="GO" id="GO:0016787">
    <property type="term" value="F:hydrolase activity"/>
    <property type="evidence" value="ECO:0007669"/>
    <property type="project" value="UniProtKB-KW"/>
</dbReference>
<evidence type="ECO:0000313" key="6">
    <source>
        <dbReference type="EMBL" id="RBO91786.1"/>
    </source>
</evidence>
<dbReference type="PANTHER" id="PTHR43046:SF16">
    <property type="entry name" value="ADP-RIBOSE PYROPHOSPHATASE YJHB-RELATED"/>
    <property type="match status" value="1"/>
</dbReference>
<evidence type="ECO:0000256" key="2">
    <source>
        <dbReference type="ARBA" id="ARBA00005582"/>
    </source>
</evidence>
<dbReference type="SUPFAM" id="SSF55811">
    <property type="entry name" value="Nudix"/>
    <property type="match status" value="1"/>
</dbReference>
<comment type="similarity">
    <text evidence="2 4">Belongs to the Nudix hydrolase family.</text>
</comment>
<dbReference type="PROSITE" id="PS51462">
    <property type="entry name" value="NUDIX"/>
    <property type="match status" value="1"/>
</dbReference>
<dbReference type="OrthoDB" id="4247482at2"/>
<dbReference type="Gene3D" id="3.90.79.10">
    <property type="entry name" value="Nucleoside Triphosphate Pyrophosphohydrolase"/>
    <property type="match status" value="1"/>
</dbReference>
<comment type="cofactor">
    <cofactor evidence="1">
        <name>Mg(2+)</name>
        <dbReference type="ChEBI" id="CHEBI:18420"/>
    </cofactor>
</comment>
<evidence type="ECO:0000256" key="4">
    <source>
        <dbReference type="RuleBase" id="RU003476"/>
    </source>
</evidence>
<evidence type="ECO:0000256" key="3">
    <source>
        <dbReference type="ARBA" id="ARBA00022801"/>
    </source>
</evidence>
<dbReference type="EMBL" id="QNRE01000004">
    <property type="protein sequence ID" value="RBO91786.1"/>
    <property type="molecule type" value="Genomic_DNA"/>
</dbReference>
<dbReference type="CDD" id="cd02883">
    <property type="entry name" value="NUDIX_Hydrolase"/>
    <property type="match status" value="1"/>
</dbReference>
<comment type="caution">
    <text evidence="6">The sequence shown here is derived from an EMBL/GenBank/DDBJ whole genome shotgun (WGS) entry which is preliminary data.</text>
</comment>
<evidence type="ECO:0000313" key="7">
    <source>
        <dbReference type="Proteomes" id="UP000252586"/>
    </source>
</evidence>
<sequence>MSEQHFRAHALLIRAGKVLLHRVPDRGDVWEIPGGSVAPDETPAEVARREVTAETGLDVLVADELTHFVDSAGDTHTITFGCFENEVHPEADPTPADFQWMSYEQATHLPLAWHVRKTLEHADALGMLS</sequence>
<dbReference type="Pfam" id="PF00293">
    <property type="entry name" value="NUDIX"/>
    <property type="match status" value="1"/>
</dbReference>
<dbReference type="Proteomes" id="UP000252586">
    <property type="component" value="Unassembled WGS sequence"/>
</dbReference>
<dbReference type="PRINTS" id="PR00502">
    <property type="entry name" value="NUDIXFAMILY"/>
</dbReference>
<dbReference type="InterPro" id="IPR020476">
    <property type="entry name" value="Nudix_hydrolase"/>
</dbReference>
<dbReference type="InterPro" id="IPR020084">
    <property type="entry name" value="NUDIX_hydrolase_CS"/>
</dbReference>
<accession>A0A366DNY8</accession>
<evidence type="ECO:0000259" key="5">
    <source>
        <dbReference type="PROSITE" id="PS51462"/>
    </source>
</evidence>
<feature type="domain" description="Nudix hydrolase" evidence="5">
    <location>
        <begin position="3"/>
        <end position="123"/>
    </location>
</feature>
<dbReference type="AlphaFoldDB" id="A0A366DNY8"/>
<keyword evidence="7" id="KW-1185">Reference proteome</keyword>
<dbReference type="RefSeq" id="WP_067509797.1">
    <property type="nucleotide sequence ID" value="NZ_CP107943.1"/>
</dbReference>
<dbReference type="STRING" id="1210090.GCA_001613185_03427"/>
<dbReference type="PROSITE" id="PS00893">
    <property type="entry name" value="NUDIX_BOX"/>
    <property type="match status" value="1"/>
</dbReference>